<dbReference type="EMBL" id="JAVDTF010000002">
    <property type="protein sequence ID" value="MDR6783768.1"/>
    <property type="molecule type" value="Genomic_DNA"/>
</dbReference>
<evidence type="ECO:0000313" key="2">
    <source>
        <dbReference type="Proteomes" id="UP001246858"/>
    </source>
</evidence>
<reference evidence="1" key="1">
    <citation type="submission" date="2023-07" db="EMBL/GenBank/DDBJ databases">
        <title>Sorghum-associated microbial communities from plants grown in Nebraska, USA.</title>
        <authorList>
            <person name="Schachtman D."/>
        </authorList>
    </citation>
    <scope>NUCLEOTIDE SEQUENCE</scope>
    <source>
        <strain evidence="1">2697</strain>
    </source>
</reference>
<evidence type="ECO:0000313" key="1">
    <source>
        <dbReference type="EMBL" id="MDR6783768.1"/>
    </source>
</evidence>
<name>A0ACC6KXE5_9SPHI</name>
<comment type="caution">
    <text evidence="1">The sequence shown here is derived from an EMBL/GenBank/DDBJ whole genome shotgun (WGS) entry which is preliminary data.</text>
</comment>
<accession>A0ACC6KXE5</accession>
<sequence>MKTLYKILLVVALGVGLVTILYAMRDKPVKNGFNRGQIYSAQKLDALELKSNSWYINRLDSTRIVLSNYKAVLAMFSCRYDLQDSLYQKIPYDEEPKKFFEIIRQIVVKKIEPSGNSFSADGFMNINDHKERIIYTYYYRNSFACLDVNLKVLYRAKMIDTNSVAKIKLGEYQSGEQHIRTMAAPAKAVNKRGYSAEDWFYNHSALAADNEASSVFEKQEVLDVYRLDNGKYSHSIYLPKYPGRKLTDIAVHGNVLIALYEKVLVTYLLPALKSE</sequence>
<proteinExistence type="predicted"/>
<keyword evidence="2" id="KW-1185">Reference proteome</keyword>
<organism evidence="1 2">
    <name type="scientific">Pedobacter africanus</name>
    <dbReference type="NCBI Taxonomy" id="151894"/>
    <lineage>
        <taxon>Bacteria</taxon>
        <taxon>Pseudomonadati</taxon>
        <taxon>Bacteroidota</taxon>
        <taxon>Sphingobacteriia</taxon>
        <taxon>Sphingobacteriales</taxon>
        <taxon>Sphingobacteriaceae</taxon>
        <taxon>Pedobacter</taxon>
    </lineage>
</organism>
<dbReference type="Proteomes" id="UP001246858">
    <property type="component" value="Unassembled WGS sequence"/>
</dbReference>
<gene>
    <name evidence="1" type="ORF">J2X78_002333</name>
</gene>
<protein>
    <submittedName>
        <fullName evidence="1">Uncharacterized protein</fullName>
    </submittedName>
</protein>